<gene>
    <name evidence="2" type="ORF">HOLleu_29193</name>
</gene>
<protein>
    <recommendedName>
        <fullName evidence="4">Protein quiver</fullName>
    </recommendedName>
</protein>
<feature type="chain" id="PRO_5040475082" description="Protein quiver" evidence="1">
    <location>
        <begin position="24"/>
        <end position="153"/>
    </location>
</feature>
<comment type="caution">
    <text evidence="2">The sequence shown here is derived from an EMBL/GenBank/DDBJ whole genome shotgun (WGS) entry which is preliminary data.</text>
</comment>
<dbReference type="AlphaFoldDB" id="A0A9Q1H1I3"/>
<evidence type="ECO:0000256" key="1">
    <source>
        <dbReference type="SAM" id="SignalP"/>
    </source>
</evidence>
<evidence type="ECO:0000313" key="2">
    <source>
        <dbReference type="EMBL" id="KAJ8029728.1"/>
    </source>
</evidence>
<evidence type="ECO:0000313" key="3">
    <source>
        <dbReference type="Proteomes" id="UP001152320"/>
    </source>
</evidence>
<dbReference type="CDD" id="cd00117">
    <property type="entry name" value="TFP"/>
    <property type="match status" value="1"/>
</dbReference>
<accession>A0A9Q1H1I3</accession>
<sequence length="153" mass="16975">MDRLPVYLIVSCLVIMIGSMTWAVHTCYFCEENNNPVGSDCWNQTAKVAKIVNCTKPCYTRIFQSGGGHDSSNYWSIKRGCTGLHNDENYCEESTNCDSKHFGACVTCCSENLCNGVSTRDSLQPAIIVCLIASLFYNLPYSGLLVQQLYISV</sequence>
<dbReference type="EMBL" id="JAIZAY010000014">
    <property type="protein sequence ID" value="KAJ8029728.1"/>
    <property type="molecule type" value="Genomic_DNA"/>
</dbReference>
<dbReference type="Proteomes" id="UP001152320">
    <property type="component" value="Chromosome 14"/>
</dbReference>
<feature type="signal peptide" evidence="1">
    <location>
        <begin position="1"/>
        <end position="23"/>
    </location>
</feature>
<reference evidence="2" key="1">
    <citation type="submission" date="2021-10" db="EMBL/GenBank/DDBJ databases">
        <title>Tropical sea cucumber genome reveals ecological adaptation and Cuvierian tubules defense mechanism.</title>
        <authorList>
            <person name="Chen T."/>
        </authorList>
    </citation>
    <scope>NUCLEOTIDE SEQUENCE</scope>
    <source>
        <strain evidence="2">Nanhai2018</strain>
        <tissue evidence="2">Muscle</tissue>
    </source>
</reference>
<organism evidence="2 3">
    <name type="scientific">Holothuria leucospilota</name>
    <name type="common">Black long sea cucumber</name>
    <name type="synonym">Mertensiothuria leucospilota</name>
    <dbReference type="NCBI Taxonomy" id="206669"/>
    <lineage>
        <taxon>Eukaryota</taxon>
        <taxon>Metazoa</taxon>
        <taxon>Echinodermata</taxon>
        <taxon>Eleutherozoa</taxon>
        <taxon>Echinozoa</taxon>
        <taxon>Holothuroidea</taxon>
        <taxon>Aspidochirotacea</taxon>
        <taxon>Aspidochirotida</taxon>
        <taxon>Holothuriidae</taxon>
        <taxon>Holothuria</taxon>
    </lineage>
</organism>
<evidence type="ECO:0008006" key="4">
    <source>
        <dbReference type="Google" id="ProtNLM"/>
    </source>
</evidence>
<name>A0A9Q1H1I3_HOLLE</name>
<proteinExistence type="predicted"/>
<keyword evidence="1" id="KW-0732">Signal</keyword>
<keyword evidence="3" id="KW-1185">Reference proteome</keyword>